<organism evidence="1 2">
    <name type="scientific">Cordyceps fumosorosea (strain ARSEF 2679)</name>
    <name type="common">Isaria fumosorosea</name>
    <dbReference type="NCBI Taxonomy" id="1081104"/>
    <lineage>
        <taxon>Eukaryota</taxon>
        <taxon>Fungi</taxon>
        <taxon>Dikarya</taxon>
        <taxon>Ascomycota</taxon>
        <taxon>Pezizomycotina</taxon>
        <taxon>Sordariomycetes</taxon>
        <taxon>Hypocreomycetidae</taxon>
        <taxon>Hypocreales</taxon>
        <taxon>Cordycipitaceae</taxon>
        <taxon>Cordyceps</taxon>
    </lineage>
</organism>
<keyword evidence="2" id="KW-1185">Reference proteome</keyword>
<proteinExistence type="predicted"/>
<dbReference type="GeneID" id="30018740"/>
<dbReference type="AlphaFoldDB" id="A0A162LH09"/>
<dbReference type="STRING" id="1081104.A0A162LH09"/>
<accession>A0A162LH09</accession>
<comment type="caution">
    <text evidence="1">The sequence shown here is derived from an EMBL/GenBank/DDBJ whole genome shotgun (WGS) entry which is preliminary data.</text>
</comment>
<dbReference type="Gene3D" id="3.40.220.10">
    <property type="entry name" value="Leucine Aminopeptidase, subunit E, domain 1"/>
    <property type="match status" value="1"/>
</dbReference>
<protein>
    <recommendedName>
        <fullName evidence="3">Macro domain-like protein</fullName>
    </recommendedName>
</protein>
<gene>
    <name evidence="1" type="ORF">ISF_02448</name>
</gene>
<name>A0A162LH09_CORFA</name>
<dbReference type="EMBL" id="AZHB01000004">
    <property type="protein sequence ID" value="OAA70474.1"/>
    <property type="molecule type" value="Genomic_DNA"/>
</dbReference>
<dbReference type="InterPro" id="IPR043472">
    <property type="entry name" value="Macro_dom-like"/>
</dbReference>
<reference evidence="1 2" key="1">
    <citation type="journal article" date="2016" name="Genome Biol. Evol.">
        <title>Divergent and convergent evolution of fungal pathogenicity.</title>
        <authorList>
            <person name="Shang Y."/>
            <person name="Xiao G."/>
            <person name="Zheng P."/>
            <person name="Cen K."/>
            <person name="Zhan S."/>
            <person name="Wang C."/>
        </authorList>
    </citation>
    <scope>NUCLEOTIDE SEQUENCE [LARGE SCALE GENOMIC DNA]</scope>
    <source>
        <strain evidence="1 2">ARSEF 2679</strain>
    </source>
</reference>
<dbReference type="OrthoDB" id="6082470at2759"/>
<dbReference type="SUPFAM" id="SSF52949">
    <property type="entry name" value="Macro domain-like"/>
    <property type="match status" value="1"/>
</dbReference>
<dbReference type="RefSeq" id="XP_018706761.1">
    <property type="nucleotide sequence ID" value="XM_018846054.1"/>
</dbReference>
<dbReference type="Proteomes" id="UP000076744">
    <property type="component" value="Unassembled WGS sequence"/>
</dbReference>
<evidence type="ECO:0000313" key="2">
    <source>
        <dbReference type="Proteomes" id="UP000076744"/>
    </source>
</evidence>
<sequence>MPSPDAALTIHLLCMHDKDRAAYLRAAEHSPPPPSLVRSVSIHDCALAQLPASVRLDAVVSPANAYGRLDGAFDDALSRALAPADDYHALTRAAQAVLWRERRGYANPGSCTLVGLPASWAAPGSSSASRNVWGVRCLLLCPTMRVPENVTWDKEIVYRCVWSMLCAVDAHNRAAADEDRIASVLMTPLATGVGRVNENVWAAQLLLAMRHFDLALRNQDEFAALDVDRILTLDGEIRATYESNLRNGDS</sequence>
<evidence type="ECO:0000313" key="1">
    <source>
        <dbReference type="EMBL" id="OAA70474.1"/>
    </source>
</evidence>
<evidence type="ECO:0008006" key="3">
    <source>
        <dbReference type="Google" id="ProtNLM"/>
    </source>
</evidence>